<accession>A0ACA9P8F3</accession>
<sequence length="289" mass="33723">NNMGKQNSSTSDGQREKMKETKNLTNKLFESREITLNISPIVAISLFILLISIGVAWDKYRQQVTCQILSNGCEDKISWISIPDHKNAKSYLSLDNGAFVYRHIYMDEFEKEFQVKPLYFPTIDPDIADYLAKHNLRSRLLNSTEHDQEVISSIMTMTEKYAPMVGEIDSMVENGTYVDDGRVYIRWVNDVVRWGMFAGRSFKASDLLGVYTGIYTRQLYDVEYAWEFNYLMDVFDENNEKVRVCVDGKNMGNYMRFANHRDSKHNGDQLYVIYNDIWYILYIAQADIE</sequence>
<feature type="non-terminal residue" evidence="1">
    <location>
        <position position="289"/>
    </location>
</feature>
<dbReference type="Proteomes" id="UP000789366">
    <property type="component" value="Unassembled WGS sequence"/>
</dbReference>
<dbReference type="EMBL" id="CAJVPW010022166">
    <property type="protein sequence ID" value="CAG8696399.1"/>
    <property type="molecule type" value="Genomic_DNA"/>
</dbReference>
<reference evidence="1" key="1">
    <citation type="submission" date="2021-06" db="EMBL/GenBank/DDBJ databases">
        <authorList>
            <person name="Kallberg Y."/>
            <person name="Tangrot J."/>
            <person name="Rosling A."/>
        </authorList>
    </citation>
    <scope>NUCLEOTIDE SEQUENCE</scope>
    <source>
        <strain evidence="1">28 12/20/2015</strain>
    </source>
</reference>
<evidence type="ECO:0000313" key="2">
    <source>
        <dbReference type="Proteomes" id="UP000789366"/>
    </source>
</evidence>
<evidence type="ECO:0000313" key="1">
    <source>
        <dbReference type="EMBL" id="CAG8696399.1"/>
    </source>
</evidence>
<proteinExistence type="predicted"/>
<organism evidence="1 2">
    <name type="scientific">Cetraspora pellucida</name>
    <dbReference type="NCBI Taxonomy" id="1433469"/>
    <lineage>
        <taxon>Eukaryota</taxon>
        <taxon>Fungi</taxon>
        <taxon>Fungi incertae sedis</taxon>
        <taxon>Mucoromycota</taxon>
        <taxon>Glomeromycotina</taxon>
        <taxon>Glomeromycetes</taxon>
        <taxon>Diversisporales</taxon>
        <taxon>Gigasporaceae</taxon>
        <taxon>Cetraspora</taxon>
    </lineage>
</organism>
<keyword evidence="2" id="KW-1185">Reference proteome</keyword>
<feature type="non-terminal residue" evidence="1">
    <location>
        <position position="1"/>
    </location>
</feature>
<name>A0ACA9P8F3_9GLOM</name>
<gene>
    <name evidence="1" type="ORF">SPELUC_LOCUS11041</name>
</gene>
<protein>
    <submittedName>
        <fullName evidence="1">15176_t:CDS:1</fullName>
    </submittedName>
</protein>
<comment type="caution">
    <text evidence="1">The sequence shown here is derived from an EMBL/GenBank/DDBJ whole genome shotgun (WGS) entry which is preliminary data.</text>
</comment>